<dbReference type="EnsemblProtists" id="HpaT812423">
    <property type="protein sequence ID" value="HpaP812423"/>
    <property type="gene ID" value="HpaG812423"/>
</dbReference>
<dbReference type="HOGENOM" id="CLU_3145675_0_0_1"/>
<feature type="region of interest" description="Disordered" evidence="1">
    <location>
        <begin position="26"/>
        <end position="49"/>
    </location>
</feature>
<evidence type="ECO:0000256" key="2">
    <source>
        <dbReference type="SAM" id="Phobius"/>
    </source>
</evidence>
<dbReference type="VEuPathDB" id="FungiDB:HpaG812423"/>
<evidence type="ECO:0000256" key="1">
    <source>
        <dbReference type="SAM" id="MobiDB-lite"/>
    </source>
</evidence>
<protein>
    <submittedName>
        <fullName evidence="3">Uncharacterized protein</fullName>
    </submittedName>
</protein>
<keyword evidence="2" id="KW-1133">Transmembrane helix</keyword>
<reference evidence="3" key="2">
    <citation type="submission" date="2015-06" db="UniProtKB">
        <authorList>
            <consortium name="EnsemblProtists"/>
        </authorList>
    </citation>
    <scope>IDENTIFICATION</scope>
    <source>
        <strain evidence="3">Emoy2</strain>
    </source>
</reference>
<name>M4C0H3_HYAAE</name>
<evidence type="ECO:0000313" key="4">
    <source>
        <dbReference type="Proteomes" id="UP000011713"/>
    </source>
</evidence>
<dbReference type="InParanoid" id="M4C0H3"/>
<keyword evidence="2" id="KW-0472">Membrane</keyword>
<proteinExistence type="predicted"/>
<keyword evidence="2" id="KW-0812">Transmembrane</keyword>
<organism evidence="3 4">
    <name type="scientific">Hyaloperonospora arabidopsidis (strain Emoy2)</name>
    <name type="common">Downy mildew agent</name>
    <name type="synonym">Peronospora arabidopsidis</name>
    <dbReference type="NCBI Taxonomy" id="559515"/>
    <lineage>
        <taxon>Eukaryota</taxon>
        <taxon>Sar</taxon>
        <taxon>Stramenopiles</taxon>
        <taxon>Oomycota</taxon>
        <taxon>Peronosporomycetes</taxon>
        <taxon>Peronosporales</taxon>
        <taxon>Peronosporaceae</taxon>
        <taxon>Hyaloperonospora</taxon>
    </lineage>
</organism>
<evidence type="ECO:0000313" key="3">
    <source>
        <dbReference type="EnsemblProtists" id="HpaP812423"/>
    </source>
</evidence>
<keyword evidence="4" id="KW-1185">Reference proteome</keyword>
<reference evidence="4" key="1">
    <citation type="journal article" date="2010" name="Science">
        <title>Signatures of adaptation to obligate biotrophy in the Hyaloperonospora arabidopsidis genome.</title>
        <authorList>
            <person name="Baxter L."/>
            <person name="Tripathy S."/>
            <person name="Ishaque N."/>
            <person name="Boot N."/>
            <person name="Cabral A."/>
            <person name="Kemen E."/>
            <person name="Thines M."/>
            <person name="Ah-Fong A."/>
            <person name="Anderson R."/>
            <person name="Badejoko W."/>
            <person name="Bittner-Eddy P."/>
            <person name="Boore J.L."/>
            <person name="Chibucos M.C."/>
            <person name="Coates M."/>
            <person name="Dehal P."/>
            <person name="Delehaunty K."/>
            <person name="Dong S."/>
            <person name="Downton P."/>
            <person name="Dumas B."/>
            <person name="Fabro G."/>
            <person name="Fronick C."/>
            <person name="Fuerstenberg S.I."/>
            <person name="Fulton L."/>
            <person name="Gaulin E."/>
            <person name="Govers F."/>
            <person name="Hughes L."/>
            <person name="Humphray S."/>
            <person name="Jiang R.H."/>
            <person name="Judelson H."/>
            <person name="Kamoun S."/>
            <person name="Kyung K."/>
            <person name="Meijer H."/>
            <person name="Minx P."/>
            <person name="Morris P."/>
            <person name="Nelson J."/>
            <person name="Phuntumart V."/>
            <person name="Qutob D."/>
            <person name="Rehmany A."/>
            <person name="Rougon-Cardoso A."/>
            <person name="Ryden P."/>
            <person name="Torto-Alalibo T."/>
            <person name="Studholme D."/>
            <person name="Wang Y."/>
            <person name="Win J."/>
            <person name="Wood J."/>
            <person name="Clifton S.W."/>
            <person name="Rogers J."/>
            <person name="Van den Ackerveken G."/>
            <person name="Jones J.D."/>
            <person name="McDowell J.M."/>
            <person name="Beynon J."/>
            <person name="Tyler B.M."/>
        </authorList>
    </citation>
    <scope>NUCLEOTIDE SEQUENCE [LARGE SCALE GENOMIC DNA]</scope>
    <source>
        <strain evidence="4">Emoy2</strain>
    </source>
</reference>
<feature type="transmembrane region" description="Helical" evidence="2">
    <location>
        <begin position="6"/>
        <end position="26"/>
    </location>
</feature>
<feature type="compositionally biased region" description="Polar residues" evidence="1">
    <location>
        <begin position="26"/>
        <end position="43"/>
    </location>
</feature>
<sequence>MTSLELAINVMLAVFAIATSLSPTLVHQAKSTRNSGQLGSSKPGQGKAK</sequence>
<dbReference type="AlphaFoldDB" id="M4C0H3"/>
<dbReference type="EMBL" id="JH598076">
    <property type="status" value="NOT_ANNOTATED_CDS"/>
    <property type="molecule type" value="Genomic_DNA"/>
</dbReference>
<dbReference type="Proteomes" id="UP000011713">
    <property type="component" value="Unassembled WGS sequence"/>
</dbReference>
<accession>M4C0H3</accession>